<dbReference type="GeneID" id="107465706"/>
<dbReference type="AlphaFoldDB" id="A0A6P4C5M3"/>
<keyword evidence="3" id="KW-0378">Hydrolase</keyword>
<dbReference type="GO" id="GO:0004222">
    <property type="term" value="F:metalloendopeptidase activity"/>
    <property type="evidence" value="ECO:0007669"/>
    <property type="project" value="TreeGrafter"/>
</dbReference>
<evidence type="ECO:0000313" key="2">
    <source>
        <dbReference type="Proteomes" id="UP000515211"/>
    </source>
</evidence>
<proteinExistence type="predicted"/>
<sequence>MERAAIVRSLSCTSMACGRYLLSRSCRTSLSSSILFPSTPKPKLSLSPSPTVRHSLQRRRWRFAPSPYLSSRKHFSLLCPRAVASPSIPSSPSSSPSPEFPHVKDEVALELGFEKVSEEFIPECKSKAVLFRHRKTGAEVMSVSNHDENKVFGIVFRTPPKDSTGIPHILEHSVLCGSRKYPLKEPFVELLKGSLHTFLNAFTYPDRTCYPVASTNTKVTNSMTLSV</sequence>
<keyword evidence="2" id="KW-1185">Reference proteome</keyword>
<dbReference type="GO" id="GO:0016485">
    <property type="term" value="P:protein processing"/>
    <property type="evidence" value="ECO:0007669"/>
    <property type="project" value="TreeGrafter"/>
</dbReference>
<dbReference type="Proteomes" id="UP000515211">
    <property type="component" value="Chromosome 9"/>
</dbReference>
<dbReference type="RefSeq" id="XP_015940160.1">
    <property type="nucleotide sequence ID" value="XM_016084674.3"/>
</dbReference>
<dbReference type="KEGG" id="adu:107465706"/>
<dbReference type="Gene3D" id="3.30.830.10">
    <property type="entry name" value="Metalloenzyme, LuxS/M16 peptidase-like"/>
    <property type="match status" value="1"/>
</dbReference>
<dbReference type="GO" id="GO:0009507">
    <property type="term" value="C:chloroplast"/>
    <property type="evidence" value="ECO:0007669"/>
    <property type="project" value="TreeGrafter"/>
</dbReference>
<reference evidence="2" key="1">
    <citation type="journal article" date="2016" name="Nat. Genet.">
        <title>The genome sequences of Arachis duranensis and Arachis ipaensis, the diploid ancestors of cultivated peanut.</title>
        <authorList>
            <person name="Bertioli D.J."/>
            <person name="Cannon S.B."/>
            <person name="Froenicke L."/>
            <person name="Huang G."/>
            <person name="Farmer A.D."/>
            <person name="Cannon E.K."/>
            <person name="Liu X."/>
            <person name="Gao D."/>
            <person name="Clevenger J."/>
            <person name="Dash S."/>
            <person name="Ren L."/>
            <person name="Moretzsohn M.C."/>
            <person name="Shirasawa K."/>
            <person name="Huang W."/>
            <person name="Vidigal B."/>
            <person name="Abernathy B."/>
            <person name="Chu Y."/>
            <person name="Niederhuth C.E."/>
            <person name="Umale P."/>
            <person name="Araujo A.C."/>
            <person name="Kozik A."/>
            <person name="Kim K.D."/>
            <person name="Burow M.D."/>
            <person name="Varshney R.K."/>
            <person name="Wang X."/>
            <person name="Zhang X."/>
            <person name="Barkley N."/>
            <person name="Guimaraes P.M."/>
            <person name="Isobe S."/>
            <person name="Guo B."/>
            <person name="Liao B."/>
            <person name="Stalker H.T."/>
            <person name="Schmitz R.J."/>
            <person name="Scheffler B.E."/>
            <person name="Leal-Bertioli S.C."/>
            <person name="Xun X."/>
            <person name="Jackson S.A."/>
            <person name="Michelmore R."/>
            <person name="Ozias-Akins P."/>
        </authorList>
    </citation>
    <scope>NUCLEOTIDE SEQUENCE [LARGE SCALE GENOMIC DNA]</scope>
    <source>
        <strain evidence="2">cv. V14167</strain>
    </source>
</reference>
<evidence type="ECO:0000259" key="1">
    <source>
        <dbReference type="Pfam" id="PF00675"/>
    </source>
</evidence>
<dbReference type="InterPro" id="IPR011765">
    <property type="entry name" value="Pept_M16_N"/>
</dbReference>
<organism evidence="2 3">
    <name type="scientific">Arachis duranensis</name>
    <name type="common">Wild peanut</name>
    <dbReference type="NCBI Taxonomy" id="130453"/>
    <lineage>
        <taxon>Eukaryota</taxon>
        <taxon>Viridiplantae</taxon>
        <taxon>Streptophyta</taxon>
        <taxon>Embryophyta</taxon>
        <taxon>Tracheophyta</taxon>
        <taxon>Spermatophyta</taxon>
        <taxon>Magnoliopsida</taxon>
        <taxon>eudicotyledons</taxon>
        <taxon>Gunneridae</taxon>
        <taxon>Pentapetalae</taxon>
        <taxon>rosids</taxon>
        <taxon>fabids</taxon>
        <taxon>Fabales</taxon>
        <taxon>Fabaceae</taxon>
        <taxon>Papilionoideae</taxon>
        <taxon>50 kb inversion clade</taxon>
        <taxon>dalbergioids sensu lato</taxon>
        <taxon>Dalbergieae</taxon>
        <taxon>Pterocarpus clade</taxon>
        <taxon>Arachis</taxon>
    </lineage>
</organism>
<gene>
    <name evidence="3" type="primary">LOC107465706</name>
</gene>
<keyword evidence="3" id="KW-0645">Protease</keyword>
<protein>
    <submittedName>
        <fullName evidence="3">Presequence protease 1, chloroplastic/mitochondrial</fullName>
    </submittedName>
</protein>
<name>A0A6P4C5M3_ARADU</name>
<evidence type="ECO:0000313" key="3">
    <source>
        <dbReference type="RefSeq" id="XP_015940160.1"/>
    </source>
</evidence>
<accession>A0A6P4C5M3</accession>
<dbReference type="SUPFAM" id="SSF63411">
    <property type="entry name" value="LuxS/MPP-like metallohydrolase"/>
    <property type="match status" value="1"/>
</dbReference>
<dbReference type="PANTHER" id="PTHR43016">
    <property type="entry name" value="PRESEQUENCE PROTEASE"/>
    <property type="match status" value="1"/>
</dbReference>
<feature type="domain" description="Peptidase M16 N-terminal" evidence="1">
    <location>
        <begin position="160"/>
        <end position="223"/>
    </location>
</feature>
<dbReference type="GO" id="GO:0046872">
    <property type="term" value="F:metal ion binding"/>
    <property type="evidence" value="ECO:0007669"/>
    <property type="project" value="InterPro"/>
</dbReference>
<dbReference type="PANTHER" id="PTHR43016:SF13">
    <property type="entry name" value="PRESEQUENCE PROTEASE, MITOCHONDRIAL"/>
    <property type="match status" value="1"/>
</dbReference>
<reference evidence="3" key="2">
    <citation type="submission" date="2025-08" db="UniProtKB">
        <authorList>
            <consortium name="RefSeq"/>
        </authorList>
    </citation>
    <scope>IDENTIFICATION</scope>
    <source>
        <tissue evidence="3">Whole plant</tissue>
    </source>
</reference>
<dbReference type="GO" id="GO:0005739">
    <property type="term" value="C:mitochondrion"/>
    <property type="evidence" value="ECO:0007669"/>
    <property type="project" value="TreeGrafter"/>
</dbReference>
<dbReference type="InterPro" id="IPR011249">
    <property type="entry name" value="Metalloenz_LuxS/M16"/>
</dbReference>
<dbReference type="Pfam" id="PF00675">
    <property type="entry name" value="Peptidase_M16"/>
    <property type="match status" value="1"/>
</dbReference>